<dbReference type="NCBIfam" id="NF001696">
    <property type="entry name" value="PRK00451.1"/>
    <property type="match status" value="1"/>
</dbReference>
<dbReference type="InterPro" id="IPR049315">
    <property type="entry name" value="GDC-P_N"/>
</dbReference>
<feature type="domain" description="Glycine cleavage system P-protein N-terminal" evidence="5">
    <location>
        <begin position="2"/>
        <end position="435"/>
    </location>
</feature>
<name>A0A2M8QEG1_9CHLR</name>
<dbReference type="EMBL" id="PGTN01000021">
    <property type="protein sequence ID" value="PJF48191.1"/>
    <property type="molecule type" value="Genomic_DNA"/>
</dbReference>
<comment type="function">
    <text evidence="1 4">The glycine cleavage system catalyzes the degradation of glycine. The P protein binds the alpha-amino group of glycine through its pyridoxal phosphate cofactor; CO(2) is released and the remaining methylamine moiety is then transferred to the lipoamide cofactor of the H protein.</text>
</comment>
<reference evidence="6 7" key="1">
    <citation type="submission" date="2017-11" db="EMBL/GenBank/DDBJ databases">
        <title>Evolution of Phototrophy in the Chloroflexi Phylum Driven by Horizontal Gene Transfer.</title>
        <authorList>
            <person name="Ward L.M."/>
            <person name="Hemp J."/>
            <person name="Shih P.M."/>
            <person name="Mcglynn S.E."/>
            <person name="Fischer W."/>
        </authorList>
    </citation>
    <scope>NUCLEOTIDE SEQUENCE [LARGE SCALE GENOMIC DNA]</scope>
    <source>
        <strain evidence="6">JP3_7</strain>
    </source>
</reference>
<dbReference type="GO" id="GO:0019464">
    <property type="term" value="P:glycine decarboxylation via glycine cleavage system"/>
    <property type="evidence" value="ECO:0007669"/>
    <property type="project" value="UniProtKB-UniRule"/>
</dbReference>
<dbReference type="PIRSF" id="PIRSF006815">
    <property type="entry name" value="GcvPA"/>
    <property type="match status" value="1"/>
</dbReference>
<dbReference type="SUPFAM" id="SSF53383">
    <property type="entry name" value="PLP-dependent transferases"/>
    <property type="match status" value="1"/>
</dbReference>
<dbReference type="InterPro" id="IPR023010">
    <property type="entry name" value="GcvPA"/>
</dbReference>
<comment type="catalytic activity">
    <reaction evidence="3 4">
        <text>N(6)-[(R)-lipoyl]-L-lysyl-[glycine-cleavage complex H protein] + glycine + H(+) = N(6)-[(R)-S(8)-aminomethyldihydrolipoyl]-L-lysyl-[glycine-cleavage complex H protein] + CO2</text>
        <dbReference type="Rhea" id="RHEA:24304"/>
        <dbReference type="Rhea" id="RHEA-COMP:10494"/>
        <dbReference type="Rhea" id="RHEA-COMP:10495"/>
        <dbReference type="ChEBI" id="CHEBI:15378"/>
        <dbReference type="ChEBI" id="CHEBI:16526"/>
        <dbReference type="ChEBI" id="CHEBI:57305"/>
        <dbReference type="ChEBI" id="CHEBI:83099"/>
        <dbReference type="ChEBI" id="CHEBI:83143"/>
        <dbReference type="EC" id="1.4.4.2"/>
    </reaction>
</comment>
<evidence type="ECO:0000259" key="5">
    <source>
        <dbReference type="Pfam" id="PF02347"/>
    </source>
</evidence>
<accession>A0A2M8QEG1</accession>
<keyword evidence="2 4" id="KW-0560">Oxidoreductase</keyword>
<evidence type="ECO:0000256" key="2">
    <source>
        <dbReference type="ARBA" id="ARBA00023002"/>
    </source>
</evidence>
<comment type="subunit">
    <text evidence="4">The glycine cleavage system is composed of four proteins: P, T, L and H. In this organism, the P 'protein' is a heterodimer of two subunits.</text>
</comment>
<dbReference type="GO" id="GO:0009116">
    <property type="term" value="P:nucleoside metabolic process"/>
    <property type="evidence" value="ECO:0007669"/>
    <property type="project" value="InterPro"/>
</dbReference>
<dbReference type="Pfam" id="PF02347">
    <property type="entry name" value="GDC-P"/>
    <property type="match status" value="1"/>
</dbReference>
<evidence type="ECO:0000256" key="1">
    <source>
        <dbReference type="ARBA" id="ARBA00003788"/>
    </source>
</evidence>
<evidence type="ECO:0000313" key="7">
    <source>
        <dbReference type="Proteomes" id="UP000230790"/>
    </source>
</evidence>
<evidence type="ECO:0000313" key="6">
    <source>
        <dbReference type="EMBL" id="PJF48191.1"/>
    </source>
</evidence>
<dbReference type="PANTHER" id="PTHR42806:SF1">
    <property type="entry name" value="GLYCINE DEHYDROGENASE (DECARBOXYLATING)"/>
    <property type="match status" value="1"/>
</dbReference>
<dbReference type="InterPro" id="IPR015421">
    <property type="entry name" value="PyrdxlP-dep_Trfase_major"/>
</dbReference>
<dbReference type="CDD" id="cd00613">
    <property type="entry name" value="GDC-P"/>
    <property type="match status" value="1"/>
</dbReference>
<dbReference type="Proteomes" id="UP000230790">
    <property type="component" value="Unassembled WGS sequence"/>
</dbReference>
<dbReference type="HAMAP" id="MF_00712">
    <property type="entry name" value="GcvPA"/>
    <property type="match status" value="1"/>
</dbReference>
<dbReference type="EC" id="1.4.4.2" evidence="4"/>
<gene>
    <name evidence="4" type="primary">gcvPA</name>
    <name evidence="6" type="ORF">CUN48_04705</name>
</gene>
<dbReference type="InterPro" id="IPR020581">
    <property type="entry name" value="GDC_P"/>
</dbReference>
<evidence type="ECO:0000256" key="4">
    <source>
        <dbReference type="HAMAP-Rule" id="MF_00712"/>
    </source>
</evidence>
<dbReference type="Gene3D" id="3.90.1150.10">
    <property type="entry name" value="Aspartate Aminotransferase, domain 1"/>
    <property type="match status" value="1"/>
</dbReference>
<dbReference type="GO" id="GO:0004375">
    <property type="term" value="F:glycine dehydrogenase (decarboxylating) activity"/>
    <property type="evidence" value="ECO:0007669"/>
    <property type="project" value="UniProtKB-EC"/>
</dbReference>
<sequence>MHYIPHTDDERREMLARIGVERIEDLFQAIPEKFRFPRLDLPEAVTEMEVMWELGALADANADVNHHACFLGAGAYNHYIPSLVDHIIRRGEFFTAYTPYQPEVSQGTLQAIFEFQSMMSALTGMEISTASHYDGATAFAEAVLMSMAITQRRKVLISRAVHPHYRQVLRTYTQFHPNIEIIEGDLPTLTDSIDLNTACVCIQNPNFFGQFEQVTGLADRIHAAGALFVVVTHPISLGLFKPPAEYGADVVTGEGQPLGIPLSFGGPYLGFFCTRREFMRRIPGRIVGETVDREGRRGYVLTLKTREQDIRREKATSNICTNQGLMALAACVYMSAMGKQGLRQVANLCYQKAHYAADQIGKLDGWHVWMDKPFFNEFVVACPAPVKEINDYLLDEHDIIGGYDLGQDYPELQDHMLLCCTETNTREEIDALIDAMAALT</sequence>
<comment type="caution">
    <text evidence="6">The sequence shown here is derived from an EMBL/GenBank/DDBJ whole genome shotgun (WGS) entry which is preliminary data.</text>
</comment>
<proteinExistence type="inferred from homology"/>
<protein>
    <recommendedName>
        <fullName evidence="4">Probable glycine dehydrogenase (decarboxylating) subunit 1</fullName>
        <ecNumber evidence="4">1.4.4.2</ecNumber>
    </recommendedName>
    <alternativeName>
        <fullName evidence="4">Glycine cleavage system P-protein subunit 1</fullName>
    </alternativeName>
    <alternativeName>
        <fullName evidence="4">Glycine decarboxylase subunit 1</fullName>
    </alternativeName>
    <alternativeName>
        <fullName evidence="4">Glycine dehydrogenase (aminomethyl-transferring) subunit 1</fullName>
    </alternativeName>
</protein>
<comment type="similarity">
    <text evidence="4">Belongs to the GcvP family. N-terminal subunit subfamily.</text>
</comment>
<dbReference type="InterPro" id="IPR015424">
    <property type="entry name" value="PyrdxlP-dep_Trfase"/>
</dbReference>
<organism evidence="6 7">
    <name type="scientific">Candidatus Thermofonsia Clade 3 bacterium</name>
    <dbReference type="NCBI Taxonomy" id="2364212"/>
    <lineage>
        <taxon>Bacteria</taxon>
        <taxon>Bacillati</taxon>
        <taxon>Chloroflexota</taxon>
        <taxon>Candidatus Thermofontia</taxon>
        <taxon>Candidatus Thermofonsia Clade 3</taxon>
    </lineage>
</organism>
<dbReference type="PANTHER" id="PTHR42806">
    <property type="entry name" value="GLYCINE CLEAVAGE SYSTEM P-PROTEIN"/>
    <property type="match status" value="1"/>
</dbReference>
<dbReference type="InterPro" id="IPR015422">
    <property type="entry name" value="PyrdxlP-dep_Trfase_small"/>
</dbReference>
<dbReference type="AlphaFoldDB" id="A0A2M8QEG1"/>
<dbReference type="Gene3D" id="3.40.640.10">
    <property type="entry name" value="Type I PLP-dependent aspartate aminotransferase-like (Major domain)"/>
    <property type="match status" value="1"/>
</dbReference>
<evidence type="ECO:0000256" key="3">
    <source>
        <dbReference type="ARBA" id="ARBA00049026"/>
    </source>
</evidence>